<keyword evidence="2" id="KW-1185">Reference proteome</keyword>
<dbReference type="Proteomes" id="UP000073601">
    <property type="component" value="Unassembled WGS sequence"/>
</dbReference>
<protein>
    <submittedName>
        <fullName evidence="1">Uncharacterized protein</fullName>
    </submittedName>
</protein>
<proteinExistence type="predicted"/>
<reference evidence="2" key="1">
    <citation type="submission" date="2016-02" db="EMBL/GenBank/DDBJ databases">
        <authorList>
            <person name="Rodrigo-Torres Lidia"/>
            <person name="Arahal R.David."/>
        </authorList>
    </citation>
    <scope>NUCLEOTIDE SEQUENCE [LARGE SCALE GENOMIC DNA]</scope>
    <source>
        <strain evidence="2">CECT 8713</strain>
    </source>
</reference>
<sequence>MKLRIEPVSAICISILLAWGRAKLTNEPICQVEEIHKGKTFLVPKYCSDVLTQ</sequence>
<dbReference type="AlphaFoldDB" id="A0A128FK39"/>
<gene>
    <name evidence="1" type="ORF">GMA8713_05227</name>
</gene>
<dbReference type="EMBL" id="FIZY01000256">
    <property type="protein sequence ID" value="CZF87169.1"/>
    <property type="molecule type" value="Genomic_DNA"/>
</dbReference>
<name>A0A128FK39_9GAMM</name>
<accession>A0A128FK39</accession>
<evidence type="ECO:0000313" key="2">
    <source>
        <dbReference type="Proteomes" id="UP000073601"/>
    </source>
</evidence>
<organism evidence="1 2">
    <name type="scientific">Grimontia marina</name>
    <dbReference type="NCBI Taxonomy" id="646534"/>
    <lineage>
        <taxon>Bacteria</taxon>
        <taxon>Pseudomonadati</taxon>
        <taxon>Pseudomonadota</taxon>
        <taxon>Gammaproteobacteria</taxon>
        <taxon>Vibrionales</taxon>
        <taxon>Vibrionaceae</taxon>
        <taxon>Grimontia</taxon>
    </lineage>
</organism>
<evidence type="ECO:0000313" key="1">
    <source>
        <dbReference type="EMBL" id="CZF87169.1"/>
    </source>
</evidence>